<evidence type="ECO:0000256" key="4">
    <source>
        <dbReference type="RuleBase" id="RU361154"/>
    </source>
</evidence>
<dbReference type="GO" id="GO:0005975">
    <property type="term" value="P:carbohydrate metabolic process"/>
    <property type="evidence" value="ECO:0007669"/>
    <property type="project" value="InterPro"/>
</dbReference>
<dbReference type="InterPro" id="IPR006104">
    <property type="entry name" value="Glyco_hydro_2_N"/>
</dbReference>
<evidence type="ECO:0000256" key="1">
    <source>
        <dbReference type="ARBA" id="ARBA00007401"/>
    </source>
</evidence>
<dbReference type="PROSITE" id="PS00719">
    <property type="entry name" value="GLYCOSYL_HYDROL_F2_1"/>
    <property type="match status" value="1"/>
</dbReference>
<proteinExistence type="inferred from homology"/>
<dbReference type="InterPro" id="IPR013783">
    <property type="entry name" value="Ig-like_fold"/>
</dbReference>
<protein>
    <submittedName>
        <fullName evidence="9">Glycoside hydrolase family 2 protein</fullName>
    </submittedName>
</protein>
<dbReference type="Pfam" id="PF02837">
    <property type="entry name" value="Glyco_hydro_2_N"/>
    <property type="match status" value="1"/>
</dbReference>
<dbReference type="EMBL" id="DXBP01000049">
    <property type="protein sequence ID" value="HIZ42396.1"/>
    <property type="molecule type" value="Genomic_DNA"/>
</dbReference>
<feature type="domain" description="Glycoside hydrolase family 2 immunoglobulin-like beta-sandwich" evidence="5">
    <location>
        <begin position="185"/>
        <end position="260"/>
    </location>
</feature>
<dbReference type="Pfam" id="PF02836">
    <property type="entry name" value="Glyco_hydro_2_C"/>
    <property type="match status" value="1"/>
</dbReference>
<dbReference type="InterPro" id="IPR023230">
    <property type="entry name" value="Glyco_hydro_2_CS"/>
</dbReference>
<keyword evidence="2 4" id="KW-0378">Hydrolase</keyword>
<dbReference type="PROSITE" id="PS00608">
    <property type="entry name" value="GLYCOSYL_HYDROL_F2_2"/>
    <property type="match status" value="1"/>
</dbReference>
<dbReference type="InterPro" id="IPR051913">
    <property type="entry name" value="GH2_Domain-Containing"/>
</dbReference>
<dbReference type="GO" id="GO:0004553">
    <property type="term" value="F:hydrolase activity, hydrolyzing O-glycosyl compounds"/>
    <property type="evidence" value="ECO:0007669"/>
    <property type="project" value="InterPro"/>
</dbReference>
<evidence type="ECO:0000256" key="3">
    <source>
        <dbReference type="ARBA" id="ARBA00023295"/>
    </source>
</evidence>
<dbReference type="Gene3D" id="2.60.120.260">
    <property type="entry name" value="Galactose-binding domain-like"/>
    <property type="match status" value="1"/>
</dbReference>
<dbReference type="PRINTS" id="PR00132">
    <property type="entry name" value="GLHYDRLASE2"/>
</dbReference>
<evidence type="ECO:0000259" key="5">
    <source>
        <dbReference type="Pfam" id="PF00703"/>
    </source>
</evidence>
<dbReference type="PANTHER" id="PTHR42732:SF1">
    <property type="entry name" value="BETA-MANNOSIDASE"/>
    <property type="match status" value="1"/>
</dbReference>
<dbReference type="InterPro" id="IPR006102">
    <property type="entry name" value="Ig-like_GH2"/>
</dbReference>
<feature type="domain" description="Glycosyl hydrolases family 2 sugar binding" evidence="7">
    <location>
        <begin position="50"/>
        <end position="157"/>
    </location>
</feature>
<dbReference type="InterPro" id="IPR040605">
    <property type="entry name" value="Glyco_hydro2_dom5"/>
</dbReference>
<dbReference type="SUPFAM" id="SSF49785">
    <property type="entry name" value="Galactose-binding domain-like"/>
    <property type="match status" value="1"/>
</dbReference>
<dbReference type="Pfam" id="PF18565">
    <property type="entry name" value="Glyco_hydro2_C5"/>
    <property type="match status" value="1"/>
</dbReference>
<dbReference type="PANTHER" id="PTHR42732">
    <property type="entry name" value="BETA-GALACTOSIDASE"/>
    <property type="match status" value="1"/>
</dbReference>
<keyword evidence="3 4" id="KW-0326">Glycosidase</keyword>
<dbReference type="Gene3D" id="2.60.40.10">
    <property type="entry name" value="Immunoglobulins"/>
    <property type="match status" value="2"/>
</dbReference>
<evidence type="ECO:0000313" key="9">
    <source>
        <dbReference type="EMBL" id="HIZ42396.1"/>
    </source>
</evidence>
<evidence type="ECO:0000259" key="6">
    <source>
        <dbReference type="Pfam" id="PF02836"/>
    </source>
</evidence>
<dbReference type="InterPro" id="IPR006103">
    <property type="entry name" value="Glyco_hydro_2_cat"/>
</dbReference>
<sequence length="733" mass="82417">MQRIVTPLLEHWYFRPGFVPRDAADPATEGFVPVCLPHTVREMPCSYFSVQDFQGLSCYKRRLNLKEEWKNHRIFVDFDGVMTAARVFCNGREAGTHKGGFTPFSVEITDFLRWDGGDFLAVEVDSTERPDTPPFGYVVDYVCFGGIYREVTLRAVPPAHIRNVKTEARDVMAPRKALALRADLQGVPAGAVLAASLWDGDTRLAACETALAPGAQTAELLLQDLDVRRWELDDPALYTLRVTLHSGADTDEVRLRTGFRIARFTPRGFFLNEKSIKLRGLNRHQQYPYQGYAMPWRAQYQDADLLKRELHLNIVRTSHYPQSPHFLDRCDEIGLLVFEELPGWQHIGDAAWQEQSCRDLEAMIRRDWNHPSIVLWGVRINESLDDHDFYARTNALARALDPTRQTGGVRYLEHSELLEDVYTINDFSHDGTNAGLRDPRAVTGLTRDVPYLVTEHSGHIYPTKRFDNEERLLEQALRHLRVLDAAAADPRISGAIGWCAFDYNTHKDFGSGDKVCYHGVMDMFRLPKFAAAVYRSQTEEEPVLEPLTRWTRGDRCAAQITPLVICTNCEEVRVIVNGVDQGKFTPDRSNYPSLAHPPVVLRQLSGGWGDDWNGAEFIGYRGGKEVARQRYTADPTPAALELRANAAALTAGPWDTTRIVCRLVDSYGHPLPYDFTPVQLTAEGPGQIIGPGLRSLLGGEIAFWVRTTGEEGTLRVTVNTPEGLTAAVTLPVK</sequence>
<evidence type="ECO:0000259" key="7">
    <source>
        <dbReference type="Pfam" id="PF02837"/>
    </source>
</evidence>
<dbReference type="SUPFAM" id="SSF51445">
    <property type="entry name" value="(Trans)glycosidases"/>
    <property type="match status" value="1"/>
</dbReference>
<reference evidence="9" key="2">
    <citation type="submission" date="2021-04" db="EMBL/GenBank/DDBJ databases">
        <authorList>
            <person name="Gilroy R."/>
        </authorList>
    </citation>
    <scope>NUCLEOTIDE SEQUENCE</scope>
    <source>
        <strain evidence="9">ChiSxjej1B13-11774</strain>
    </source>
</reference>
<evidence type="ECO:0000259" key="8">
    <source>
        <dbReference type="Pfam" id="PF18565"/>
    </source>
</evidence>
<evidence type="ECO:0000256" key="2">
    <source>
        <dbReference type="ARBA" id="ARBA00022801"/>
    </source>
</evidence>
<dbReference type="SUPFAM" id="SSF49303">
    <property type="entry name" value="beta-Galactosidase/glucuronidase domain"/>
    <property type="match status" value="1"/>
</dbReference>
<dbReference type="Pfam" id="PF00703">
    <property type="entry name" value="Glyco_hydro_2"/>
    <property type="match status" value="1"/>
</dbReference>
<dbReference type="InterPro" id="IPR017853">
    <property type="entry name" value="GH"/>
</dbReference>
<dbReference type="Gene3D" id="3.20.20.80">
    <property type="entry name" value="Glycosidases"/>
    <property type="match status" value="1"/>
</dbReference>
<name>A0A9D2JAA0_9FIRM</name>
<dbReference type="InterPro" id="IPR036156">
    <property type="entry name" value="Beta-gal/glucu_dom_sf"/>
</dbReference>
<organism evidence="9 10">
    <name type="scientific">Candidatus Gemmiger excrementigallinarum</name>
    <dbReference type="NCBI Taxonomy" id="2838609"/>
    <lineage>
        <taxon>Bacteria</taxon>
        <taxon>Bacillati</taxon>
        <taxon>Bacillota</taxon>
        <taxon>Clostridia</taxon>
        <taxon>Eubacteriales</taxon>
        <taxon>Gemmiger</taxon>
    </lineage>
</organism>
<feature type="domain" description="Glycoside hydrolase family 2 catalytic" evidence="6">
    <location>
        <begin position="268"/>
        <end position="414"/>
    </location>
</feature>
<dbReference type="InterPro" id="IPR006101">
    <property type="entry name" value="Glyco_hydro_2"/>
</dbReference>
<comment type="caution">
    <text evidence="9">The sequence shown here is derived from an EMBL/GenBank/DDBJ whole genome shotgun (WGS) entry which is preliminary data.</text>
</comment>
<dbReference type="AlphaFoldDB" id="A0A9D2JAA0"/>
<dbReference type="InterPro" id="IPR023232">
    <property type="entry name" value="Glyco_hydro_2_AS"/>
</dbReference>
<gene>
    <name evidence="9" type="ORF">H9811_07515</name>
</gene>
<accession>A0A9D2JAA0</accession>
<reference evidence="9" key="1">
    <citation type="journal article" date="2021" name="PeerJ">
        <title>Extensive microbial diversity within the chicken gut microbiome revealed by metagenomics and culture.</title>
        <authorList>
            <person name="Gilroy R."/>
            <person name="Ravi A."/>
            <person name="Getino M."/>
            <person name="Pursley I."/>
            <person name="Horton D.L."/>
            <person name="Alikhan N.F."/>
            <person name="Baker D."/>
            <person name="Gharbi K."/>
            <person name="Hall N."/>
            <person name="Watson M."/>
            <person name="Adriaenssens E.M."/>
            <person name="Foster-Nyarko E."/>
            <person name="Jarju S."/>
            <person name="Secka A."/>
            <person name="Antonio M."/>
            <person name="Oren A."/>
            <person name="Chaudhuri R.R."/>
            <person name="La Ragione R."/>
            <person name="Hildebrand F."/>
            <person name="Pallen M.J."/>
        </authorList>
    </citation>
    <scope>NUCLEOTIDE SEQUENCE</scope>
    <source>
        <strain evidence="9">ChiSxjej1B13-11774</strain>
    </source>
</reference>
<comment type="similarity">
    <text evidence="1 4">Belongs to the glycosyl hydrolase 2 family.</text>
</comment>
<evidence type="ECO:0000313" key="10">
    <source>
        <dbReference type="Proteomes" id="UP000824048"/>
    </source>
</evidence>
<dbReference type="Proteomes" id="UP000824048">
    <property type="component" value="Unassembled WGS sequence"/>
</dbReference>
<feature type="domain" description="Glycoside hydrolase family 2" evidence="8">
    <location>
        <begin position="640"/>
        <end position="724"/>
    </location>
</feature>
<dbReference type="InterPro" id="IPR008979">
    <property type="entry name" value="Galactose-bd-like_sf"/>
</dbReference>